<proteinExistence type="predicted"/>
<gene>
    <name evidence="1" type="ORF">BDR25DRAFT_357034</name>
</gene>
<dbReference type="EMBL" id="MU003514">
    <property type="protein sequence ID" value="KAF2468676.1"/>
    <property type="molecule type" value="Genomic_DNA"/>
</dbReference>
<dbReference type="Proteomes" id="UP000799755">
    <property type="component" value="Unassembled WGS sequence"/>
</dbReference>
<evidence type="ECO:0000313" key="1">
    <source>
        <dbReference type="EMBL" id="KAF2468676.1"/>
    </source>
</evidence>
<sequence>MVGNAYTYRQLPLQLCMDFTSTQGSTCHVSQWLSVDLRKPSLTRQFMLLAVVHYLSPSGSYENDLAQEPRNLYATFRTSLFHPTLRCLLQQTSRLCVHACIRSACLLIDPCCNTLTFHSLSSRGTELKCGILAILALFVRPLEAWVFPIPHLTFTASSKRLTLSPPSPLISFLAPAIMISLTLFFMLISWDKPAHQLSPLYSSPAGVRQLRIPASFMPLPWWQSRCVFMAHLLMLGLVTITWTCSSYHFVNATSKHQSHIFVIFAAGQPVWGVANTAVKFSTLHLPIAVFPSQTFRKACYGTMVVSVSHFASAFLKTFLKCKPEALNNCIGSFWNNKFGHQCLRCYLPMPMLWQLRLPLGKKVELSRPKGVQLMVLSICVITLLRVVYLAQMDLNIFTYASPNLATYHASCVLPTPLFKTSRYTISQSKLSNQSNFHRLGDPMDQLCPLNTINLVNNPDHGQALGTITGSDKTNRNHLQLSQGAIRMATTWNFHKVHRYRFERAEHPSKTFLNESELGSYLQSILSNLIGLVVVSLPALVQWPHQSEIFCQGHDIVFLSFLAGWGKSLLKYAEI</sequence>
<keyword evidence="2" id="KW-1185">Reference proteome</keyword>
<organism evidence="1 2">
    <name type="scientific">Lindgomyces ingoldianus</name>
    <dbReference type="NCBI Taxonomy" id="673940"/>
    <lineage>
        <taxon>Eukaryota</taxon>
        <taxon>Fungi</taxon>
        <taxon>Dikarya</taxon>
        <taxon>Ascomycota</taxon>
        <taxon>Pezizomycotina</taxon>
        <taxon>Dothideomycetes</taxon>
        <taxon>Pleosporomycetidae</taxon>
        <taxon>Pleosporales</taxon>
        <taxon>Lindgomycetaceae</taxon>
        <taxon>Lindgomyces</taxon>
    </lineage>
</organism>
<protein>
    <submittedName>
        <fullName evidence="1">Uncharacterized protein</fullName>
    </submittedName>
</protein>
<name>A0ACB6QP33_9PLEO</name>
<evidence type="ECO:0000313" key="2">
    <source>
        <dbReference type="Proteomes" id="UP000799755"/>
    </source>
</evidence>
<comment type="caution">
    <text evidence="1">The sequence shown here is derived from an EMBL/GenBank/DDBJ whole genome shotgun (WGS) entry which is preliminary data.</text>
</comment>
<accession>A0ACB6QP33</accession>
<reference evidence="1" key="1">
    <citation type="journal article" date="2020" name="Stud. Mycol.">
        <title>101 Dothideomycetes genomes: a test case for predicting lifestyles and emergence of pathogens.</title>
        <authorList>
            <person name="Haridas S."/>
            <person name="Albert R."/>
            <person name="Binder M."/>
            <person name="Bloem J."/>
            <person name="Labutti K."/>
            <person name="Salamov A."/>
            <person name="Andreopoulos B."/>
            <person name="Baker S."/>
            <person name="Barry K."/>
            <person name="Bills G."/>
            <person name="Bluhm B."/>
            <person name="Cannon C."/>
            <person name="Castanera R."/>
            <person name="Culley D."/>
            <person name="Daum C."/>
            <person name="Ezra D."/>
            <person name="Gonzalez J."/>
            <person name="Henrissat B."/>
            <person name="Kuo A."/>
            <person name="Liang C."/>
            <person name="Lipzen A."/>
            <person name="Lutzoni F."/>
            <person name="Magnuson J."/>
            <person name="Mondo S."/>
            <person name="Nolan M."/>
            <person name="Ohm R."/>
            <person name="Pangilinan J."/>
            <person name="Park H.-J."/>
            <person name="Ramirez L."/>
            <person name="Alfaro M."/>
            <person name="Sun H."/>
            <person name="Tritt A."/>
            <person name="Yoshinaga Y."/>
            <person name="Zwiers L.-H."/>
            <person name="Turgeon B."/>
            <person name="Goodwin S."/>
            <person name="Spatafora J."/>
            <person name="Crous P."/>
            <person name="Grigoriev I."/>
        </authorList>
    </citation>
    <scope>NUCLEOTIDE SEQUENCE</scope>
    <source>
        <strain evidence="1">ATCC 200398</strain>
    </source>
</reference>